<dbReference type="EMBL" id="JBGOSP010000015">
    <property type="protein sequence ID" value="MFA3840036.1"/>
    <property type="molecule type" value="Genomic_DNA"/>
</dbReference>
<reference evidence="2 3" key="1">
    <citation type="submission" date="2024-08" db="EMBL/GenBank/DDBJ databases">
        <title>Genome sequence of Streptomyces aureus CACIA-1.46HGO.</title>
        <authorList>
            <person name="Evangelista-Martinez Z."/>
        </authorList>
    </citation>
    <scope>NUCLEOTIDE SEQUENCE [LARGE SCALE GENOMIC DNA]</scope>
    <source>
        <strain evidence="2 3">CACIA-1.46HGO</strain>
    </source>
</reference>
<feature type="signal peptide" evidence="1">
    <location>
        <begin position="1"/>
        <end position="22"/>
    </location>
</feature>
<organism evidence="2 3">
    <name type="scientific">Streptomyces aureus</name>
    <dbReference type="NCBI Taxonomy" id="193461"/>
    <lineage>
        <taxon>Bacteria</taxon>
        <taxon>Bacillati</taxon>
        <taxon>Actinomycetota</taxon>
        <taxon>Actinomycetes</taxon>
        <taxon>Kitasatosporales</taxon>
        <taxon>Streptomycetaceae</taxon>
        <taxon>Streptomyces</taxon>
    </lineage>
</organism>
<evidence type="ECO:0000313" key="3">
    <source>
        <dbReference type="Proteomes" id="UP001571476"/>
    </source>
</evidence>
<feature type="chain" id="PRO_5047459017" description="Lipoprotein" evidence="1">
    <location>
        <begin position="23"/>
        <end position="274"/>
    </location>
</feature>
<protein>
    <recommendedName>
        <fullName evidence="4">Lipoprotein</fullName>
    </recommendedName>
</protein>
<evidence type="ECO:0000313" key="2">
    <source>
        <dbReference type="EMBL" id="MFA3840036.1"/>
    </source>
</evidence>
<proteinExistence type="predicted"/>
<name>A0ABV4SNJ2_9ACTN</name>
<dbReference type="Proteomes" id="UP001571476">
    <property type="component" value="Unassembled WGS sequence"/>
</dbReference>
<accession>A0ABV4SNJ2</accession>
<keyword evidence="3" id="KW-1185">Reference proteome</keyword>
<comment type="caution">
    <text evidence="2">The sequence shown here is derived from an EMBL/GenBank/DDBJ whole genome shotgun (WGS) entry which is preliminary data.</text>
</comment>
<evidence type="ECO:0008006" key="4">
    <source>
        <dbReference type="Google" id="ProtNLM"/>
    </source>
</evidence>
<dbReference type="RefSeq" id="WP_372564704.1">
    <property type="nucleotide sequence ID" value="NZ_JBGOSP010000015.1"/>
</dbReference>
<dbReference type="PROSITE" id="PS51257">
    <property type="entry name" value="PROKAR_LIPOPROTEIN"/>
    <property type="match status" value="1"/>
</dbReference>
<evidence type="ECO:0000256" key="1">
    <source>
        <dbReference type="SAM" id="SignalP"/>
    </source>
</evidence>
<sequence>MTRRPVWAVGACLALATLTACAGFASHPEPAGTALPSEVPSKPTYATAKAVVRAMGQAGLDCGTVRSRDYDGSSTADCVATVDGVKVENEISVFDPDDVSKTEIGTSIESRRTGAYAQTLVAAGNWYIRVMDPPSAPAIAKALRAVVLDAKGKGSKTPEYPLPDIPSTPTYKKADALADDLSASVGCFQRETTCTGSIKCETGKLGSGDSDCAVLALYPTHARRDAALREAIKYRGVPAELVTAGNWTVNLCDTTLGAKAARDLGGVVVAYDGR</sequence>
<gene>
    <name evidence="2" type="ORF">ACEG43_28300</name>
</gene>
<keyword evidence="1" id="KW-0732">Signal</keyword>